<reference evidence="2" key="1">
    <citation type="journal article" date="2023" name="Mol. Phylogenet. Evol.">
        <title>Genome-scale phylogeny and comparative genomics of the fungal order Sordariales.</title>
        <authorList>
            <person name="Hensen N."/>
            <person name="Bonometti L."/>
            <person name="Westerberg I."/>
            <person name="Brannstrom I.O."/>
            <person name="Guillou S."/>
            <person name="Cros-Aarteil S."/>
            <person name="Calhoun S."/>
            <person name="Haridas S."/>
            <person name="Kuo A."/>
            <person name="Mondo S."/>
            <person name="Pangilinan J."/>
            <person name="Riley R."/>
            <person name="LaButti K."/>
            <person name="Andreopoulos B."/>
            <person name="Lipzen A."/>
            <person name="Chen C."/>
            <person name="Yan M."/>
            <person name="Daum C."/>
            <person name="Ng V."/>
            <person name="Clum A."/>
            <person name="Steindorff A."/>
            <person name="Ohm R.A."/>
            <person name="Martin F."/>
            <person name="Silar P."/>
            <person name="Natvig D.O."/>
            <person name="Lalanne C."/>
            <person name="Gautier V."/>
            <person name="Ament-Velasquez S.L."/>
            <person name="Kruys A."/>
            <person name="Hutchinson M.I."/>
            <person name="Powell A.J."/>
            <person name="Barry K."/>
            <person name="Miller A.N."/>
            <person name="Grigoriev I.V."/>
            <person name="Debuchy R."/>
            <person name="Gladieux P."/>
            <person name="Hiltunen Thoren M."/>
            <person name="Johannesson H."/>
        </authorList>
    </citation>
    <scope>NUCLEOTIDE SEQUENCE</scope>
    <source>
        <strain evidence="2">FGSC 1904</strain>
    </source>
</reference>
<name>A0AAE0PHC2_SORBR</name>
<dbReference type="GO" id="GO:0005666">
    <property type="term" value="C:RNA polymerase III complex"/>
    <property type="evidence" value="ECO:0007669"/>
    <property type="project" value="TreeGrafter"/>
</dbReference>
<sequence>MASQHPKPTTTTNPDDDDPIVATYNVFIKPPLPQDRKLVVLRYVTKTAQDPSSIKPPRINSFRVKPETGIYEVDIPLETGDGYNKNKGIAWGVALAKSMESKKGGSLGLAGGFNIGGQGGGGGGSGRGGPGGGAGGGRRGGNSGGGDDDEAQNLSWPEAVAQGKAIIDQKLTGSRSAGEEYVKHMVGVFQGNNLHLTPVTSLVQLRPVAPYLDAATEQERLSRLGPAAAGGGGPADKQAAGRAIHMSIKSSDSGGSGGAAAETMADRLRAVQTEPWHNLKWYHDEHGEAWDTYNECMLLRSSEAANNVPPEGEDNETKPKEEKKKEDGEEEAEGEKETAAEPVDDSGAPDLVDKVNRLQSDWGEEQILRSINGLGPDDKKPGEDAVSVPSVFGTKKPAHTNSKGKGKATAAASSSSNAMQLD</sequence>
<feature type="region of interest" description="Disordered" evidence="1">
    <location>
        <begin position="303"/>
        <end position="422"/>
    </location>
</feature>
<comment type="caution">
    <text evidence="2">The sequence shown here is derived from an EMBL/GenBank/DDBJ whole genome shotgun (WGS) entry which is preliminary data.</text>
</comment>
<dbReference type="AlphaFoldDB" id="A0AAE0PHC2"/>
<evidence type="ECO:0000256" key="1">
    <source>
        <dbReference type="SAM" id="MobiDB-lite"/>
    </source>
</evidence>
<dbReference type="GO" id="GO:0042797">
    <property type="term" value="P:tRNA transcription by RNA polymerase III"/>
    <property type="evidence" value="ECO:0007669"/>
    <property type="project" value="TreeGrafter"/>
</dbReference>
<keyword evidence="3" id="KW-1185">Reference proteome</keyword>
<feature type="compositionally biased region" description="Low complexity" evidence="1">
    <location>
        <begin position="407"/>
        <end position="422"/>
    </location>
</feature>
<protein>
    <submittedName>
        <fullName evidence="2">Uncharacterized protein</fullName>
    </submittedName>
</protein>
<accession>A0AAE0PHC2</accession>
<dbReference type="PANTHER" id="PTHR12069">
    <property type="entry name" value="DNA-DIRECTED RNA POLYMERASES III 80 KDA POLYPEPTIDE RNA POLYMERASE III SUBUNIT 5"/>
    <property type="match status" value="1"/>
</dbReference>
<proteinExistence type="predicted"/>
<feature type="region of interest" description="Disordered" evidence="1">
    <location>
        <begin position="120"/>
        <end position="152"/>
    </location>
</feature>
<dbReference type="Pfam" id="PF04801">
    <property type="entry name" value="RPC5"/>
    <property type="match status" value="2"/>
</dbReference>
<gene>
    <name evidence="2" type="ORF">B0T20DRAFT_173563</name>
</gene>
<dbReference type="PANTHER" id="PTHR12069:SF0">
    <property type="entry name" value="DNA-DIRECTED RNA POLYMERASE III SUBUNIT RPC5"/>
    <property type="match status" value="1"/>
</dbReference>
<reference evidence="2" key="2">
    <citation type="submission" date="2023-07" db="EMBL/GenBank/DDBJ databases">
        <authorList>
            <consortium name="Lawrence Berkeley National Laboratory"/>
            <person name="Haridas S."/>
            <person name="Hensen N."/>
            <person name="Bonometti L."/>
            <person name="Westerberg I."/>
            <person name="Brannstrom I.O."/>
            <person name="Guillou S."/>
            <person name="Cros-Aarteil S."/>
            <person name="Calhoun S."/>
            <person name="Kuo A."/>
            <person name="Mondo S."/>
            <person name="Pangilinan J."/>
            <person name="Riley R."/>
            <person name="LaButti K."/>
            <person name="Andreopoulos B."/>
            <person name="Lipzen A."/>
            <person name="Chen C."/>
            <person name="Yanf M."/>
            <person name="Daum C."/>
            <person name="Ng V."/>
            <person name="Clum A."/>
            <person name="Steindorff A."/>
            <person name="Ohm R."/>
            <person name="Martin F."/>
            <person name="Silar P."/>
            <person name="Natvig D."/>
            <person name="Lalanne C."/>
            <person name="Gautier V."/>
            <person name="Ament-velasquez S.L."/>
            <person name="Kruys A."/>
            <person name="Hutchinson M.I."/>
            <person name="Powell A.J."/>
            <person name="Barry K."/>
            <person name="Miller A.N."/>
            <person name="Grigoriev I.V."/>
            <person name="Debuchy R."/>
            <person name="Gladieux P."/>
            <person name="Thoren M.H."/>
            <person name="Johannesson H."/>
        </authorList>
    </citation>
    <scope>NUCLEOTIDE SEQUENCE</scope>
    <source>
        <strain evidence="2">FGSC 1904</strain>
    </source>
</reference>
<feature type="compositionally biased region" description="Basic and acidic residues" evidence="1">
    <location>
        <begin position="315"/>
        <end position="327"/>
    </location>
</feature>
<dbReference type="Proteomes" id="UP001281003">
    <property type="component" value="Unassembled WGS sequence"/>
</dbReference>
<evidence type="ECO:0000313" key="2">
    <source>
        <dbReference type="EMBL" id="KAK3399963.1"/>
    </source>
</evidence>
<dbReference type="InterPro" id="IPR006886">
    <property type="entry name" value="RNA_pol_III_Rpc5"/>
</dbReference>
<feature type="compositionally biased region" description="Basic residues" evidence="1">
    <location>
        <begin position="396"/>
        <end position="406"/>
    </location>
</feature>
<feature type="compositionally biased region" description="Gly residues" evidence="1">
    <location>
        <begin position="120"/>
        <end position="145"/>
    </location>
</feature>
<organism evidence="2 3">
    <name type="scientific">Sordaria brevicollis</name>
    <dbReference type="NCBI Taxonomy" id="83679"/>
    <lineage>
        <taxon>Eukaryota</taxon>
        <taxon>Fungi</taxon>
        <taxon>Dikarya</taxon>
        <taxon>Ascomycota</taxon>
        <taxon>Pezizomycotina</taxon>
        <taxon>Sordariomycetes</taxon>
        <taxon>Sordariomycetidae</taxon>
        <taxon>Sordariales</taxon>
        <taxon>Sordariaceae</taxon>
        <taxon>Sordaria</taxon>
    </lineage>
</organism>
<dbReference type="EMBL" id="JAUTDP010000004">
    <property type="protein sequence ID" value="KAK3399963.1"/>
    <property type="molecule type" value="Genomic_DNA"/>
</dbReference>
<evidence type="ECO:0000313" key="3">
    <source>
        <dbReference type="Proteomes" id="UP001281003"/>
    </source>
</evidence>